<protein>
    <recommendedName>
        <fullName evidence="2">Pentacotripeptide-repeat region of PRORP domain-containing protein</fullName>
    </recommendedName>
</protein>
<organism evidence="1">
    <name type="scientific">Aphanomyces astaci</name>
    <name type="common">Crayfish plague agent</name>
    <dbReference type="NCBI Taxonomy" id="112090"/>
    <lineage>
        <taxon>Eukaryota</taxon>
        <taxon>Sar</taxon>
        <taxon>Stramenopiles</taxon>
        <taxon>Oomycota</taxon>
        <taxon>Saprolegniomycetes</taxon>
        <taxon>Saprolegniales</taxon>
        <taxon>Verrucalvaceae</taxon>
        <taxon>Aphanomyces</taxon>
    </lineage>
</organism>
<name>W4GW39_APHAT</name>
<evidence type="ECO:0000313" key="1">
    <source>
        <dbReference type="EMBL" id="ETV83897.1"/>
    </source>
</evidence>
<dbReference type="GeneID" id="20806486"/>
<dbReference type="VEuPathDB" id="FungiDB:H257_04490"/>
<dbReference type="RefSeq" id="XP_009827327.1">
    <property type="nucleotide sequence ID" value="XM_009829025.1"/>
</dbReference>
<reference evidence="1" key="1">
    <citation type="submission" date="2013-12" db="EMBL/GenBank/DDBJ databases">
        <title>The Genome Sequence of Aphanomyces astaci APO3.</title>
        <authorList>
            <consortium name="The Broad Institute Genomics Platform"/>
            <person name="Russ C."/>
            <person name="Tyler B."/>
            <person name="van West P."/>
            <person name="Dieguez-Uribeondo J."/>
            <person name="Young S.K."/>
            <person name="Zeng Q."/>
            <person name="Gargeya S."/>
            <person name="Fitzgerald M."/>
            <person name="Abouelleil A."/>
            <person name="Alvarado L."/>
            <person name="Chapman S.B."/>
            <person name="Gainer-Dewar J."/>
            <person name="Goldberg J."/>
            <person name="Griggs A."/>
            <person name="Gujja S."/>
            <person name="Hansen M."/>
            <person name="Howarth C."/>
            <person name="Imamovic A."/>
            <person name="Ireland A."/>
            <person name="Larimer J."/>
            <person name="McCowan C."/>
            <person name="Murphy C."/>
            <person name="Pearson M."/>
            <person name="Poon T.W."/>
            <person name="Priest M."/>
            <person name="Roberts A."/>
            <person name="Saif S."/>
            <person name="Shea T."/>
            <person name="Sykes S."/>
            <person name="Wortman J."/>
            <person name="Nusbaum C."/>
            <person name="Birren B."/>
        </authorList>
    </citation>
    <scope>NUCLEOTIDE SEQUENCE [LARGE SCALE GENOMIC DNA]</scope>
    <source>
        <strain evidence="1">APO3</strain>
    </source>
</reference>
<dbReference type="EMBL" id="KI913120">
    <property type="protein sequence ID" value="ETV83897.1"/>
    <property type="molecule type" value="Genomic_DNA"/>
</dbReference>
<accession>W4GW39</accession>
<dbReference type="OrthoDB" id="72703at2759"/>
<evidence type="ECO:0008006" key="2">
    <source>
        <dbReference type="Google" id="ProtNLM"/>
    </source>
</evidence>
<dbReference type="AlphaFoldDB" id="W4GW39"/>
<proteinExistence type="predicted"/>
<gene>
    <name evidence="1" type="ORF">H257_04490</name>
</gene>
<sequence>MQRSLQGARRSLGARILGLPRRRPYHASPLVMSTEKIIPSLGEGVIDSLHDKSISSVKKLEMVQTYFAQVPPTPDQNDLYALSILLEEQLASRDMPSALVMVELMNTHKIPAGKRTVDLFSRMYARHLADNPTKISDGLAWYVDHRHALVPTIPVADMYVELVSRGHVSVAVSLWEVCMEDPRLTCFVPHLAAVDILVRELTRYEQLETVLALARSKYQDQLWDDAFFATSVMEGFSDRREHHEVLKVHEKLTARNIVVDSRRYQVLVRKAQVYMEHRTGTSTLAPW</sequence>